<dbReference type="Gene3D" id="3.40.1440.10">
    <property type="entry name" value="GIY-YIG endonuclease"/>
    <property type="match status" value="1"/>
</dbReference>
<dbReference type="CDD" id="cd10449">
    <property type="entry name" value="GIY-YIG_SLX1_like"/>
    <property type="match status" value="1"/>
</dbReference>
<dbReference type="AlphaFoldDB" id="M7MKI0"/>
<dbReference type="OrthoDB" id="1495241at2"/>
<dbReference type="SUPFAM" id="SSF82771">
    <property type="entry name" value="GIY-YIG endonuclease"/>
    <property type="match status" value="1"/>
</dbReference>
<keyword evidence="3" id="KW-1185">Reference proteome</keyword>
<organism evidence="2 3">
    <name type="scientific">Xanthomarina gelatinilytica</name>
    <dbReference type="NCBI Taxonomy" id="1137281"/>
    <lineage>
        <taxon>Bacteria</taxon>
        <taxon>Pseudomonadati</taxon>
        <taxon>Bacteroidota</taxon>
        <taxon>Flavobacteriia</taxon>
        <taxon>Flavobacteriales</taxon>
        <taxon>Flavobacteriaceae</taxon>
        <taxon>Xanthomarina</taxon>
    </lineage>
</organism>
<dbReference type="GeneID" id="98640930"/>
<dbReference type="InterPro" id="IPR035901">
    <property type="entry name" value="GIY-YIG_endonuc_sf"/>
</dbReference>
<evidence type="ECO:0000313" key="2">
    <source>
        <dbReference type="EMBL" id="EMQ95596.1"/>
    </source>
</evidence>
<protein>
    <submittedName>
        <fullName evidence="2">Uncharacterized protein</fullName>
    </submittedName>
</protein>
<evidence type="ECO:0000256" key="1">
    <source>
        <dbReference type="ARBA" id="ARBA00007435"/>
    </source>
</evidence>
<evidence type="ECO:0000313" key="3">
    <source>
        <dbReference type="Proteomes" id="UP000012024"/>
    </source>
</evidence>
<dbReference type="PROSITE" id="PS50164">
    <property type="entry name" value="GIY_YIG"/>
    <property type="match status" value="1"/>
</dbReference>
<dbReference type="EMBL" id="ANLA01000005">
    <property type="protein sequence ID" value="EMQ95596.1"/>
    <property type="molecule type" value="Genomic_DNA"/>
</dbReference>
<dbReference type="InterPro" id="IPR000305">
    <property type="entry name" value="GIY-YIG_endonuc"/>
</dbReference>
<sequence length="82" mass="9673">MKSYYVYVLRSDIDGRLYKGHANDVAKRLKEHNTGKTKSTKGYLPWRLVYFETFKTKPEAIFREKYFKTGSGREFLKGKIVS</sequence>
<comment type="similarity">
    <text evidence="1">Belongs to the UPF0213 family.</text>
</comment>
<proteinExistence type="inferred from homology"/>
<dbReference type="STRING" id="1137281.D778_02430"/>
<name>M7MKI0_9FLAO</name>
<comment type="caution">
    <text evidence="2">The sequence shown here is derived from an EMBL/GenBank/DDBJ whole genome shotgun (WGS) entry which is preliminary data.</text>
</comment>
<gene>
    <name evidence="2" type="ORF">D778_02430</name>
</gene>
<dbReference type="PATRIC" id="fig|1137281.3.peg.1019"/>
<dbReference type="Pfam" id="PF01541">
    <property type="entry name" value="GIY-YIG"/>
    <property type="match status" value="1"/>
</dbReference>
<dbReference type="PANTHER" id="PTHR34477:SF1">
    <property type="entry name" value="UPF0213 PROTEIN YHBQ"/>
    <property type="match status" value="1"/>
</dbReference>
<dbReference type="eggNOG" id="COG2827">
    <property type="taxonomic scope" value="Bacteria"/>
</dbReference>
<dbReference type="Proteomes" id="UP000012024">
    <property type="component" value="Unassembled WGS sequence"/>
</dbReference>
<dbReference type="InterPro" id="IPR050190">
    <property type="entry name" value="UPF0213_domain"/>
</dbReference>
<dbReference type="PANTHER" id="PTHR34477">
    <property type="entry name" value="UPF0213 PROTEIN YHBQ"/>
    <property type="match status" value="1"/>
</dbReference>
<accession>M7MKI0</accession>
<dbReference type="RefSeq" id="WP_007648318.1">
    <property type="nucleotide sequence ID" value="NZ_ANLA01000005.1"/>
</dbReference>
<reference evidence="2 3" key="1">
    <citation type="submission" date="2012-12" db="EMBL/GenBank/DDBJ databases">
        <title>Genome assembly of Formosa sp. AK20.</title>
        <authorList>
            <person name="Kumar R."/>
            <person name="Khatri I."/>
            <person name="Vaidya B."/>
            <person name="Subramanian S."/>
            <person name="Pinnaka A."/>
        </authorList>
    </citation>
    <scope>NUCLEOTIDE SEQUENCE [LARGE SCALE GENOMIC DNA]</scope>
    <source>
        <strain evidence="2 3">AK20</strain>
    </source>
</reference>